<sequence>MATKIVYSDDSKPGITRKKVRNGWGYWSPKGERITDREEIERLNAIGLPPAYTNAWFNPKPNGHIQAVGWDEKGRKQYRYHAGFREAQEAAKYEKCAAFGHALPKIRKQVEEDLAKRTLDKDHAVAAVIRLLDIGHLRVGNEAYVEANQSYGATTLREEHAQVRGDTLRLRFKGKSGKERDCKVVDKSLARTVKKMYDLDEEHLFSWVDEQGEAHPVSSSDVNEYIHRVAGEEFSAKHFRTWGASVTAFEALATAEKDLNMKALLVPVTERLGNTPAIARKSYVHPSLLELVKKGQSAFRAALRLPRSARYLSREERGLIAFLESLAPSEAPVLEQVAKAA</sequence>
<dbReference type="SUPFAM" id="SSF55869">
    <property type="entry name" value="DNA topoisomerase I domain"/>
    <property type="match status" value="1"/>
</dbReference>
<dbReference type="GO" id="GO:0003677">
    <property type="term" value="F:DNA binding"/>
    <property type="evidence" value="ECO:0007669"/>
    <property type="project" value="UniProtKB-KW"/>
</dbReference>
<dbReference type="InterPro" id="IPR049331">
    <property type="entry name" value="Top1B_N_bact"/>
</dbReference>
<evidence type="ECO:0000259" key="8">
    <source>
        <dbReference type="Pfam" id="PF21338"/>
    </source>
</evidence>
<dbReference type="GO" id="GO:0006265">
    <property type="term" value="P:DNA topological change"/>
    <property type="evidence" value="ECO:0007669"/>
    <property type="project" value="InterPro"/>
</dbReference>
<evidence type="ECO:0000256" key="2">
    <source>
        <dbReference type="ARBA" id="ARBA00006645"/>
    </source>
</evidence>
<keyword evidence="5" id="KW-0238">DNA-binding</keyword>
<feature type="domain" description="DNA topoisomerase IB N-terminal" evidence="8">
    <location>
        <begin position="23"/>
        <end position="71"/>
    </location>
</feature>
<dbReference type="EMBL" id="JACIJK010000008">
    <property type="protein sequence ID" value="MBB5715966.1"/>
    <property type="molecule type" value="Genomic_DNA"/>
</dbReference>
<dbReference type="InterPro" id="IPR014711">
    <property type="entry name" value="TopoI_cat_a-hlx-sub_euk"/>
</dbReference>
<dbReference type="InterPro" id="IPR035447">
    <property type="entry name" value="DNA_topo_I_N_sf"/>
</dbReference>
<keyword evidence="6 9" id="KW-0413">Isomerase</keyword>
<keyword evidence="4" id="KW-0799">Topoisomerase</keyword>
<dbReference type="PRINTS" id="PR00416">
    <property type="entry name" value="EUTPISMRASEI"/>
</dbReference>
<protein>
    <recommendedName>
        <fullName evidence="3">DNA topoisomerase</fullName>
        <ecNumber evidence="3">5.6.2.1</ecNumber>
    </recommendedName>
</protein>
<dbReference type="Gene3D" id="1.10.132.120">
    <property type="match status" value="1"/>
</dbReference>
<comment type="catalytic activity">
    <reaction evidence="1">
        <text>ATP-independent breakage of single-stranded DNA, followed by passage and rejoining.</text>
        <dbReference type="EC" id="5.6.2.1"/>
    </reaction>
</comment>
<comment type="similarity">
    <text evidence="2">Belongs to the type IB topoisomerase family.</text>
</comment>
<dbReference type="InterPro" id="IPR013500">
    <property type="entry name" value="TopoI_cat_euk"/>
</dbReference>
<gene>
    <name evidence="9" type="ORF">FHS94_002823</name>
</gene>
<keyword evidence="10" id="KW-1185">Reference proteome</keyword>
<dbReference type="GO" id="GO:0003917">
    <property type="term" value="F:DNA topoisomerase type I (single strand cut, ATP-independent) activity"/>
    <property type="evidence" value="ECO:0007669"/>
    <property type="project" value="UniProtKB-EC"/>
</dbReference>
<evidence type="ECO:0000256" key="3">
    <source>
        <dbReference type="ARBA" id="ARBA00012891"/>
    </source>
</evidence>
<evidence type="ECO:0000256" key="5">
    <source>
        <dbReference type="ARBA" id="ARBA00023125"/>
    </source>
</evidence>
<dbReference type="InterPro" id="IPR001631">
    <property type="entry name" value="TopoI"/>
</dbReference>
<dbReference type="SUPFAM" id="SSF56349">
    <property type="entry name" value="DNA breaking-rejoining enzymes"/>
    <property type="match status" value="1"/>
</dbReference>
<comment type="caution">
    <text evidence="9">The sequence shown here is derived from an EMBL/GenBank/DDBJ whole genome shotgun (WGS) entry which is preliminary data.</text>
</comment>
<organism evidence="9 10">
    <name type="scientific">Sphingomonas aerophila</name>
    <dbReference type="NCBI Taxonomy" id="1344948"/>
    <lineage>
        <taxon>Bacteria</taxon>
        <taxon>Pseudomonadati</taxon>
        <taxon>Pseudomonadota</taxon>
        <taxon>Alphaproteobacteria</taxon>
        <taxon>Sphingomonadales</taxon>
        <taxon>Sphingomonadaceae</taxon>
        <taxon>Sphingomonas</taxon>
    </lineage>
</organism>
<evidence type="ECO:0000256" key="6">
    <source>
        <dbReference type="ARBA" id="ARBA00023235"/>
    </source>
</evidence>
<dbReference type="AlphaFoldDB" id="A0A7W9BF15"/>
<reference evidence="9 10" key="1">
    <citation type="submission" date="2020-08" db="EMBL/GenBank/DDBJ databases">
        <title>Genomic Encyclopedia of Type Strains, Phase IV (KMG-IV): sequencing the most valuable type-strain genomes for metagenomic binning, comparative biology and taxonomic classification.</title>
        <authorList>
            <person name="Goeker M."/>
        </authorList>
    </citation>
    <scope>NUCLEOTIDE SEQUENCE [LARGE SCALE GENOMIC DNA]</scope>
    <source>
        <strain evidence="9 10">DSM 100044</strain>
    </source>
</reference>
<dbReference type="Gene3D" id="3.30.66.10">
    <property type="entry name" value="DNA topoisomerase I domain"/>
    <property type="match status" value="1"/>
</dbReference>
<evidence type="ECO:0000313" key="9">
    <source>
        <dbReference type="EMBL" id="MBB5715966.1"/>
    </source>
</evidence>
<dbReference type="Gene3D" id="3.90.15.10">
    <property type="entry name" value="Topoisomerase I, Chain A, domain 3"/>
    <property type="match status" value="1"/>
</dbReference>
<dbReference type="Pfam" id="PF01028">
    <property type="entry name" value="Topoisom_I"/>
    <property type="match status" value="1"/>
</dbReference>
<evidence type="ECO:0000256" key="1">
    <source>
        <dbReference type="ARBA" id="ARBA00000213"/>
    </source>
</evidence>
<dbReference type="EC" id="5.6.2.1" evidence="3"/>
<evidence type="ECO:0000256" key="4">
    <source>
        <dbReference type="ARBA" id="ARBA00023029"/>
    </source>
</evidence>
<dbReference type="RefSeq" id="WP_184058771.1">
    <property type="nucleotide sequence ID" value="NZ_JACIJK010000008.1"/>
</dbReference>
<accession>A0A7W9BF15</accession>
<evidence type="ECO:0000313" key="10">
    <source>
        <dbReference type="Proteomes" id="UP000546200"/>
    </source>
</evidence>
<evidence type="ECO:0000259" key="7">
    <source>
        <dbReference type="Pfam" id="PF01028"/>
    </source>
</evidence>
<name>A0A7W9BF15_9SPHN</name>
<dbReference type="PROSITE" id="PS52038">
    <property type="entry name" value="TOPO_IB_2"/>
    <property type="match status" value="1"/>
</dbReference>
<dbReference type="Pfam" id="PF21338">
    <property type="entry name" value="Top1B_N_bact"/>
    <property type="match status" value="1"/>
</dbReference>
<proteinExistence type="inferred from homology"/>
<dbReference type="InterPro" id="IPR011010">
    <property type="entry name" value="DNA_brk_join_enz"/>
</dbReference>
<feature type="domain" description="DNA topoisomerase I catalytic core eukaryotic-type" evidence="7">
    <location>
        <begin position="83"/>
        <end position="263"/>
    </location>
</feature>
<dbReference type="Proteomes" id="UP000546200">
    <property type="component" value="Unassembled WGS sequence"/>
</dbReference>